<dbReference type="Gene3D" id="2.160.20.70">
    <property type="match status" value="1"/>
</dbReference>
<dbReference type="GO" id="GO:0000902">
    <property type="term" value="P:cell morphogenesis"/>
    <property type="evidence" value="ECO:0007669"/>
    <property type="project" value="InterPro"/>
</dbReference>
<dbReference type="GO" id="GO:0000917">
    <property type="term" value="P:division septum assembly"/>
    <property type="evidence" value="ECO:0007669"/>
    <property type="project" value="UniProtKB-KW"/>
</dbReference>
<dbReference type="Pfam" id="PF22642">
    <property type="entry name" value="MinC_N_1"/>
    <property type="match status" value="1"/>
</dbReference>
<keyword evidence="2 6" id="KW-0132">Cell division</keyword>
<dbReference type="GO" id="GO:1901891">
    <property type="term" value="P:regulation of cell septum assembly"/>
    <property type="evidence" value="ECO:0007669"/>
    <property type="project" value="InterPro"/>
</dbReference>
<evidence type="ECO:0000313" key="10">
    <source>
        <dbReference type="Proteomes" id="UP000051291"/>
    </source>
</evidence>
<keyword evidence="3 6" id="KW-0717">Septation</keyword>
<evidence type="ECO:0000256" key="4">
    <source>
        <dbReference type="ARBA" id="ARBA00023306"/>
    </source>
</evidence>
<feature type="domain" description="Septum formation inhibitor MinC C-terminal" evidence="7">
    <location>
        <begin position="113"/>
        <end position="198"/>
    </location>
</feature>
<accession>A0A0R1ZBV0</accession>
<comment type="function">
    <text evidence="6">Cell division inhibitor that blocks the formation of polar Z ring septums. Rapidly oscillates between the poles of the cell to destabilize FtsZ filaments that have formed before they mature into polar Z rings. Prevents FtsZ polymerization.</text>
</comment>
<comment type="caution">
    <text evidence="9">The sequence shown here is derived from an EMBL/GenBank/DDBJ whole genome shotgun (WGS) entry which is preliminary data.</text>
</comment>
<evidence type="ECO:0000256" key="3">
    <source>
        <dbReference type="ARBA" id="ARBA00023210"/>
    </source>
</evidence>
<keyword evidence="4 6" id="KW-0131">Cell cycle</keyword>
<organism evidence="9 10">
    <name type="scientific">Ligilactobacillus araffinosus DSM 20653</name>
    <dbReference type="NCBI Taxonomy" id="1423820"/>
    <lineage>
        <taxon>Bacteria</taxon>
        <taxon>Bacillati</taxon>
        <taxon>Bacillota</taxon>
        <taxon>Bacilli</taxon>
        <taxon>Lactobacillales</taxon>
        <taxon>Lactobacillaceae</taxon>
        <taxon>Ligilactobacillus</taxon>
    </lineage>
</organism>
<evidence type="ECO:0000256" key="2">
    <source>
        <dbReference type="ARBA" id="ARBA00022618"/>
    </source>
</evidence>
<dbReference type="Pfam" id="PF03775">
    <property type="entry name" value="MinC_C"/>
    <property type="match status" value="1"/>
</dbReference>
<dbReference type="Proteomes" id="UP000051291">
    <property type="component" value="Unassembled WGS sequence"/>
</dbReference>
<protein>
    <recommendedName>
        <fullName evidence="6">Probable septum site-determining protein MinC</fullName>
    </recommendedName>
</protein>
<dbReference type="InterPro" id="IPR005526">
    <property type="entry name" value="Septum_form_inhib_MinC_C"/>
</dbReference>
<comment type="similarity">
    <text evidence="1 6">Belongs to the MinC family.</text>
</comment>
<evidence type="ECO:0000256" key="1">
    <source>
        <dbReference type="ARBA" id="ARBA00006291"/>
    </source>
</evidence>
<dbReference type="PATRIC" id="fig|1423820.4.peg.1013"/>
<evidence type="ECO:0000256" key="6">
    <source>
        <dbReference type="HAMAP-Rule" id="MF_00267"/>
    </source>
</evidence>
<evidence type="ECO:0000313" key="9">
    <source>
        <dbReference type="EMBL" id="KRM51797.1"/>
    </source>
</evidence>
<keyword evidence="10" id="KW-1185">Reference proteome</keyword>
<reference evidence="9 10" key="1">
    <citation type="journal article" date="2015" name="Genome Announc.">
        <title>Expanding the biotechnology potential of lactobacilli through comparative genomics of 213 strains and associated genera.</title>
        <authorList>
            <person name="Sun Z."/>
            <person name="Harris H.M."/>
            <person name="McCann A."/>
            <person name="Guo C."/>
            <person name="Argimon S."/>
            <person name="Zhang W."/>
            <person name="Yang X."/>
            <person name="Jeffery I.B."/>
            <person name="Cooney J.C."/>
            <person name="Kagawa T.F."/>
            <person name="Liu W."/>
            <person name="Song Y."/>
            <person name="Salvetti E."/>
            <person name="Wrobel A."/>
            <person name="Rasinkangas P."/>
            <person name="Parkhill J."/>
            <person name="Rea M.C."/>
            <person name="O'Sullivan O."/>
            <person name="Ritari J."/>
            <person name="Douillard F.P."/>
            <person name="Paul Ross R."/>
            <person name="Yang R."/>
            <person name="Briner A.E."/>
            <person name="Felis G.E."/>
            <person name="de Vos W.M."/>
            <person name="Barrangou R."/>
            <person name="Klaenhammer T.R."/>
            <person name="Caufield P.W."/>
            <person name="Cui Y."/>
            <person name="Zhang H."/>
            <person name="O'Toole P.W."/>
        </authorList>
    </citation>
    <scope>NUCLEOTIDE SEQUENCE [LARGE SCALE GENOMIC DNA]</scope>
    <source>
        <strain evidence="9 10">DSM 20653</strain>
    </source>
</reference>
<feature type="domain" description="Septum site-determining protein MinC N-terminal" evidence="8">
    <location>
        <begin position="9"/>
        <end position="88"/>
    </location>
</feature>
<dbReference type="EMBL" id="AYYZ01000029">
    <property type="protein sequence ID" value="KRM51797.1"/>
    <property type="molecule type" value="Genomic_DNA"/>
</dbReference>
<dbReference type="STRING" id="1423820.FC64_GL000989"/>
<dbReference type="Gene3D" id="3.30.160.540">
    <property type="match status" value="1"/>
</dbReference>
<dbReference type="InterPro" id="IPR036145">
    <property type="entry name" value="MinC_C_sf"/>
</dbReference>
<dbReference type="AlphaFoldDB" id="A0A0R1ZBV0"/>
<comment type="subunit">
    <text evidence="5 6">Interacts with MinD and FtsZ.</text>
</comment>
<gene>
    <name evidence="6" type="primary">minC</name>
    <name evidence="9" type="ORF">FC64_GL000989</name>
</gene>
<name>A0A0R1ZBV0_9LACO</name>
<dbReference type="InterPro" id="IPR016098">
    <property type="entry name" value="CAP/MinC_C"/>
</dbReference>
<dbReference type="PANTHER" id="PTHR34108:SF1">
    <property type="entry name" value="SEPTUM SITE-DETERMINING PROTEIN MINC"/>
    <property type="match status" value="1"/>
</dbReference>
<dbReference type="PANTHER" id="PTHR34108">
    <property type="entry name" value="SEPTUM SITE-DETERMINING PROTEIN MINC"/>
    <property type="match status" value="1"/>
</dbReference>
<dbReference type="SUPFAM" id="SSF63848">
    <property type="entry name" value="Cell-division inhibitor MinC, C-terminal domain"/>
    <property type="match status" value="1"/>
</dbReference>
<dbReference type="InterPro" id="IPR055219">
    <property type="entry name" value="MinC_N_1"/>
</dbReference>
<evidence type="ECO:0000256" key="5">
    <source>
        <dbReference type="ARBA" id="ARBA00046874"/>
    </source>
</evidence>
<evidence type="ECO:0000259" key="7">
    <source>
        <dbReference type="Pfam" id="PF03775"/>
    </source>
</evidence>
<evidence type="ECO:0000259" key="8">
    <source>
        <dbReference type="Pfam" id="PF22642"/>
    </source>
</evidence>
<dbReference type="InterPro" id="IPR013033">
    <property type="entry name" value="MinC"/>
</dbReference>
<dbReference type="HAMAP" id="MF_00267">
    <property type="entry name" value="MinC"/>
    <property type="match status" value="1"/>
</dbReference>
<proteinExistence type="inferred from homology"/>
<sequence length="228" mass="25399">MSDLANEAISLKGHKDGYEIVLRSAAKFSDIEQELKQLLDHLYKDNSKFDADQVDFKIQTGNWLLSADEKKKIEDIFANYPLFSIHRIKADVILKDDAAAIIEKNMIHANADIIRNGQIKTIDGDVLFMGTVHEGGILQATGNVYLLGKAEGIVSAGFPDNNSAVIVGDVTHAQQVRIADLVTIFDDEVQPDESKPVVFVNDLHKLAYLRMDELKKLRPKIYAKFGGF</sequence>